<gene>
    <name evidence="4" type="primary">LOC106177359</name>
</gene>
<accession>A0A1S3JYR2</accession>
<evidence type="ECO:0000259" key="2">
    <source>
        <dbReference type="Pfam" id="PF00135"/>
    </source>
</evidence>
<dbReference type="Pfam" id="PF00135">
    <property type="entry name" value="COesterase"/>
    <property type="match status" value="2"/>
</dbReference>
<reference evidence="4" key="1">
    <citation type="submission" date="2025-08" db="UniProtKB">
        <authorList>
            <consortium name="RefSeq"/>
        </authorList>
    </citation>
    <scope>IDENTIFICATION</scope>
    <source>
        <tissue evidence="4">Gonads</tissue>
    </source>
</reference>
<dbReference type="SUPFAM" id="SSF53474">
    <property type="entry name" value="alpha/beta-Hydrolases"/>
    <property type="match status" value="1"/>
</dbReference>
<evidence type="ECO:0000256" key="1">
    <source>
        <dbReference type="ARBA" id="ARBA00005964"/>
    </source>
</evidence>
<proteinExistence type="inferred from homology"/>
<dbReference type="InterPro" id="IPR051093">
    <property type="entry name" value="Neuroligin/BSAL"/>
</dbReference>
<name>A0A1S3JYR2_LINAN</name>
<dbReference type="KEGG" id="lak:106177359"/>
<organism evidence="3 4">
    <name type="scientific">Lingula anatina</name>
    <name type="common">Brachiopod</name>
    <name type="synonym">Lingula unguis</name>
    <dbReference type="NCBI Taxonomy" id="7574"/>
    <lineage>
        <taxon>Eukaryota</taxon>
        <taxon>Metazoa</taxon>
        <taxon>Spiralia</taxon>
        <taxon>Lophotrochozoa</taxon>
        <taxon>Brachiopoda</taxon>
        <taxon>Linguliformea</taxon>
        <taxon>Lingulata</taxon>
        <taxon>Lingulida</taxon>
        <taxon>Linguloidea</taxon>
        <taxon>Lingulidae</taxon>
        <taxon>Lingula</taxon>
    </lineage>
</organism>
<dbReference type="InParanoid" id="A0A1S3JYR2"/>
<dbReference type="OrthoDB" id="408631at2759"/>
<evidence type="ECO:0000313" key="3">
    <source>
        <dbReference type="Proteomes" id="UP000085678"/>
    </source>
</evidence>
<dbReference type="InterPro" id="IPR029058">
    <property type="entry name" value="AB_hydrolase_fold"/>
</dbReference>
<protein>
    <submittedName>
        <fullName evidence="4">Acetylcholinesterase-like</fullName>
    </submittedName>
</protein>
<dbReference type="PANTHER" id="PTHR43903">
    <property type="entry name" value="NEUROLIGIN"/>
    <property type="match status" value="1"/>
</dbReference>
<dbReference type="InterPro" id="IPR002018">
    <property type="entry name" value="CarbesteraseB"/>
</dbReference>
<comment type="similarity">
    <text evidence="1">Belongs to the type-B carboxylesterase/lipase family.</text>
</comment>
<dbReference type="RefSeq" id="XP_013415555.1">
    <property type="nucleotide sequence ID" value="XM_013560101.1"/>
</dbReference>
<feature type="domain" description="Carboxylesterase type B" evidence="2">
    <location>
        <begin position="176"/>
        <end position="278"/>
    </location>
</feature>
<feature type="domain" description="Carboxylesterase type B" evidence="2">
    <location>
        <begin position="4"/>
        <end position="168"/>
    </location>
</feature>
<dbReference type="Proteomes" id="UP000085678">
    <property type="component" value="Unplaced"/>
</dbReference>
<dbReference type="AlphaFoldDB" id="A0A1S3JYR2"/>
<evidence type="ECO:0000313" key="4">
    <source>
        <dbReference type="RefSeq" id="XP_013415555.1"/>
    </source>
</evidence>
<dbReference type="Gene3D" id="3.40.50.1820">
    <property type="entry name" value="alpha/beta hydrolase"/>
    <property type="match status" value="1"/>
</dbReference>
<dbReference type="GeneID" id="106177359"/>
<keyword evidence="3" id="KW-1185">Reference proteome</keyword>
<sequence length="340" mass="37454">MTVASMGLFHRFISMSGTALTDGTWVKDGPDVATKVGQNLGCNTAASLVVCLRAANATALLKASDQSMCPGRYSALFAPVVDGDMFPRSLEEMLKDPNSTALRHFLSLDYMGGFTDSDGGVNLLFPPTNITLGVPPSFMKDTSLPQFASRTSAYHKDEIAQKLREVYYIANTSMKSSYGGSTYLYYFTKEPSFPHLLLVPEWFKGVNHGDEVVFMLGPDGTALFNGTFTELEKNVPRAFMIYFANFAKTGNPYNPDTVPSPWPQYTYTREEYLDIGDVIVNKSDVIPRRIDLWLDTIPEILARSTSSAPSTTPVASEGVQVHFSAIFAILVMFNVLKLFC</sequence>